<keyword evidence="3" id="KW-1185">Reference proteome</keyword>
<dbReference type="GO" id="GO:0032259">
    <property type="term" value="P:methylation"/>
    <property type="evidence" value="ECO:0007669"/>
    <property type="project" value="UniProtKB-KW"/>
</dbReference>
<evidence type="ECO:0000313" key="3">
    <source>
        <dbReference type="Proteomes" id="UP001596004"/>
    </source>
</evidence>
<dbReference type="GO" id="GO:0008168">
    <property type="term" value="F:methyltransferase activity"/>
    <property type="evidence" value="ECO:0007669"/>
    <property type="project" value="UniProtKB-KW"/>
</dbReference>
<dbReference type="RefSeq" id="WP_380840831.1">
    <property type="nucleotide sequence ID" value="NZ_JBHSFP010000008.1"/>
</dbReference>
<dbReference type="Gene3D" id="3.40.50.150">
    <property type="entry name" value="Vaccinia Virus protein VP39"/>
    <property type="match status" value="1"/>
</dbReference>
<gene>
    <name evidence="2" type="ORF">ACFO60_15145</name>
</gene>
<protein>
    <submittedName>
        <fullName evidence="2">Methyltransferase domain-containing protein</fullName>
    </submittedName>
</protein>
<organism evidence="2 3">
    <name type="scientific">Sphaerisporangium dianthi</name>
    <dbReference type="NCBI Taxonomy" id="1436120"/>
    <lineage>
        <taxon>Bacteria</taxon>
        <taxon>Bacillati</taxon>
        <taxon>Actinomycetota</taxon>
        <taxon>Actinomycetes</taxon>
        <taxon>Streptosporangiales</taxon>
        <taxon>Streptosporangiaceae</taxon>
        <taxon>Sphaerisporangium</taxon>
    </lineage>
</organism>
<comment type="caution">
    <text evidence="2">The sequence shown here is derived from an EMBL/GenBank/DDBJ whole genome shotgun (WGS) entry which is preliminary data.</text>
</comment>
<dbReference type="InterPro" id="IPR013216">
    <property type="entry name" value="Methyltransf_11"/>
</dbReference>
<dbReference type="SUPFAM" id="SSF53335">
    <property type="entry name" value="S-adenosyl-L-methionine-dependent methyltransferases"/>
    <property type="match status" value="1"/>
</dbReference>
<dbReference type="Proteomes" id="UP001596004">
    <property type="component" value="Unassembled WGS sequence"/>
</dbReference>
<evidence type="ECO:0000313" key="2">
    <source>
        <dbReference type="EMBL" id="MFC4532105.1"/>
    </source>
</evidence>
<dbReference type="EMBL" id="JBHSFP010000008">
    <property type="protein sequence ID" value="MFC4532105.1"/>
    <property type="molecule type" value="Genomic_DNA"/>
</dbReference>
<dbReference type="InterPro" id="IPR029063">
    <property type="entry name" value="SAM-dependent_MTases_sf"/>
</dbReference>
<accession>A0ABV9CGZ4</accession>
<keyword evidence="2" id="KW-0489">Methyltransferase</keyword>
<feature type="domain" description="Methyltransferase type 11" evidence="1">
    <location>
        <begin position="70"/>
        <end position="161"/>
    </location>
</feature>
<dbReference type="Pfam" id="PF08241">
    <property type="entry name" value="Methyltransf_11"/>
    <property type="match status" value="1"/>
</dbReference>
<keyword evidence="2" id="KW-0808">Transferase</keyword>
<sequence length="232" mass="25796">MPRSKPELARIRDYYCLPRSVGSAPKSIYDIWENGDAFNDSVTPSTYVPEYRSHITLKIRMLTAPEATVLSLGCGNGFVEADLVSHGRDMRAIDCNAEAVELTRKKGVDARTVDFFELRPEDAADVSAVYADGLLGHLFDATEELAPALGKLRDLALRPGTHLILSNDAPRDGKADFAPHEHVDGFWFIARDYLHKSLASFGFEPEESYYFPYQRPVSGMRNRTICVALVPG</sequence>
<evidence type="ECO:0000259" key="1">
    <source>
        <dbReference type="Pfam" id="PF08241"/>
    </source>
</evidence>
<name>A0ABV9CGZ4_9ACTN</name>
<proteinExistence type="predicted"/>
<dbReference type="CDD" id="cd02440">
    <property type="entry name" value="AdoMet_MTases"/>
    <property type="match status" value="1"/>
</dbReference>
<reference evidence="3" key="1">
    <citation type="journal article" date="2019" name="Int. J. Syst. Evol. Microbiol.">
        <title>The Global Catalogue of Microorganisms (GCM) 10K type strain sequencing project: providing services to taxonomists for standard genome sequencing and annotation.</title>
        <authorList>
            <consortium name="The Broad Institute Genomics Platform"/>
            <consortium name="The Broad Institute Genome Sequencing Center for Infectious Disease"/>
            <person name="Wu L."/>
            <person name="Ma J."/>
        </authorList>
    </citation>
    <scope>NUCLEOTIDE SEQUENCE [LARGE SCALE GENOMIC DNA]</scope>
    <source>
        <strain evidence="3">CGMCC 4.7132</strain>
    </source>
</reference>